<organism evidence="1 2">
    <name type="scientific">Dendroctonus ponderosae</name>
    <name type="common">Mountain pine beetle</name>
    <dbReference type="NCBI Taxonomy" id="77166"/>
    <lineage>
        <taxon>Eukaryota</taxon>
        <taxon>Metazoa</taxon>
        <taxon>Ecdysozoa</taxon>
        <taxon>Arthropoda</taxon>
        <taxon>Hexapoda</taxon>
        <taxon>Insecta</taxon>
        <taxon>Pterygota</taxon>
        <taxon>Neoptera</taxon>
        <taxon>Endopterygota</taxon>
        <taxon>Coleoptera</taxon>
        <taxon>Polyphaga</taxon>
        <taxon>Cucujiformia</taxon>
        <taxon>Curculionidae</taxon>
        <taxon>Scolytinae</taxon>
        <taxon>Dendroctonus</taxon>
    </lineage>
</organism>
<dbReference type="EnsemblMetazoa" id="XM_019910824.1">
    <property type="protein sequence ID" value="XP_019766383.1"/>
    <property type="gene ID" value="LOC109541835"/>
</dbReference>
<name>A0AAR5PZF7_DENPD</name>
<dbReference type="Proteomes" id="UP000019118">
    <property type="component" value="Unassembled WGS sequence"/>
</dbReference>
<evidence type="ECO:0000313" key="2">
    <source>
        <dbReference type="Proteomes" id="UP000019118"/>
    </source>
</evidence>
<dbReference type="PANTHER" id="PTHR28592">
    <property type="entry name" value="ARMADILLO REPEAT-CONTAINING PROTEIN 1"/>
    <property type="match status" value="1"/>
</dbReference>
<accession>A0AAR5PZF7</accession>
<dbReference type="AlphaFoldDB" id="A0AAR5PZF7"/>
<evidence type="ECO:0008006" key="3">
    <source>
        <dbReference type="Google" id="ProtNLM"/>
    </source>
</evidence>
<dbReference type="PANTHER" id="PTHR28592:SF1">
    <property type="entry name" value="ARMADILLO REPEAT-CONTAINING PROTEIN 1"/>
    <property type="match status" value="1"/>
</dbReference>
<sequence>MPTITHLSATGRGYCFFALFPRMRNAQRRLVSSPLLHKPRFHGSDCQKMLIKTAQDQRESLQKFLLLSSNQENHPELLADKKAILFAAATLTESPEVAVVDLCLEIVENFIKNPQAHAVLVGTFGVYEAMEALAIRMRSCNAGIARRAEKITQTLRNAAPPALSTRSRTKSGNIAKKQTVHLLHIPSLTLANRQKFEKSLLQIRGVISFLVDMEAKRCTLRLCPRVSIAEVVQKISSKCRLKCLVVRKNAADGAESLYDVVLNDANISSLEYPEEDFLQKSGALATLQAEACAKSGIFGSIKHFVAESFYW</sequence>
<protein>
    <recommendedName>
        <fullName evidence="3">Armadillo repeat-containing protein 1</fullName>
    </recommendedName>
</protein>
<dbReference type="KEGG" id="dpa:109541835"/>
<proteinExistence type="predicted"/>
<dbReference type="GeneID" id="109541835"/>
<reference evidence="1" key="2">
    <citation type="submission" date="2024-08" db="UniProtKB">
        <authorList>
            <consortium name="EnsemblMetazoa"/>
        </authorList>
    </citation>
    <scope>IDENTIFICATION</scope>
</reference>
<reference evidence="2" key="1">
    <citation type="journal article" date="2013" name="Genome Biol.">
        <title>Draft genome of the mountain pine beetle, Dendroctonus ponderosae Hopkins, a major forest pest.</title>
        <authorList>
            <person name="Keeling C.I."/>
            <person name="Yuen M.M."/>
            <person name="Liao N.Y."/>
            <person name="Docking T.R."/>
            <person name="Chan S.K."/>
            <person name="Taylor G.A."/>
            <person name="Palmquist D.L."/>
            <person name="Jackman S.D."/>
            <person name="Nguyen A."/>
            <person name="Li M."/>
            <person name="Henderson H."/>
            <person name="Janes J.K."/>
            <person name="Zhao Y."/>
            <person name="Pandoh P."/>
            <person name="Moore R."/>
            <person name="Sperling F.A."/>
            <person name="Huber D.P."/>
            <person name="Birol I."/>
            <person name="Jones S.J."/>
            <person name="Bohlmann J."/>
        </authorList>
    </citation>
    <scope>NUCLEOTIDE SEQUENCE</scope>
</reference>
<keyword evidence="2" id="KW-1185">Reference proteome</keyword>
<evidence type="ECO:0000313" key="1">
    <source>
        <dbReference type="EnsemblMetazoa" id="XP_019766383.1"/>
    </source>
</evidence>